<dbReference type="AlphaFoldDB" id="A0A0K2LG72"/>
<feature type="domain" description="ABC transporter" evidence="4">
    <location>
        <begin position="18"/>
        <end position="251"/>
    </location>
</feature>
<keyword evidence="1" id="KW-0813">Transport</keyword>
<dbReference type="PROSITE" id="PS50893">
    <property type="entry name" value="ABC_TRANSPORTER_2"/>
    <property type="match status" value="1"/>
</dbReference>
<evidence type="ECO:0000259" key="4">
    <source>
        <dbReference type="PROSITE" id="PS50893"/>
    </source>
</evidence>
<dbReference type="InterPro" id="IPR050763">
    <property type="entry name" value="ABC_transporter_ATP-binding"/>
</dbReference>
<dbReference type="KEGG" id="lhi:JP39_08430"/>
<dbReference type="Proteomes" id="UP000061546">
    <property type="component" value="Chromosome"/>
</dbReference>
<evidence type="ECO:0000256" key="1">
    <source>
        <dbReference type="ARBA" id="ARBA00022448"/>
    </source>
</evidence>
<dbReference type="InterPro" id="IPR003439">
    <property type="entry name" value="ABC_transporter-like_ATP-bd"/>
</dbReference>
<sequence>MVFSNISKEYQVKKRQNNSFLNFFNRDYEIKSALKNVSFQIKKGEIIGYIGPNGAGKSTTIKIMTGILKPSSGECYVLGVNPMENRMQFVKRIGVVFGNRSNLMWDLPVIDTVYMMKKLYSIPEEVFLTNLAELTEMMDVEDLLQIPVRLLSLGQRMRCEIIVSLLHNPEILFLDEPTLGLDARSKIAVHQFIKKVNEKRNTTVILTTHDMNDIQALTSRVIIIGKGSKLFDGEFRAIKNKYKSTKKIRLEINQVDQINSVATQIKQQFRPNNMTVIANEIGVEISKEMGSLDDFIQFISKKKIIDNYQIRSLNIDEIIARYYSELDI</sequence>
<dbReference type="Gene3D" id="3.40.50.300">
    <property type="entry name" value="P-loop containing nucleotide triphosphate hydrolases"/>
    <property type="match status" value="1"/>
</dbReference>
<dbReference type="PANTHER" id="PTHR42711:SF1">
    <property type="entry name" value="ABC-TRANSPORT PROTEIN, ATP-BINDING COMPONENT"/>
    <property type="match status" value="1"/>
</dbReference>
<dbReference type="InterPro" id="IPR003593">
    <property type="entry name" value="AAA+_ATPase"/>
</dbReference>
<evidence type="ECO:0000256" key="2">
    <source>
        <dbReference type="ARBA" id="ARBA00022741"/>
    </source>
</evidence>
<accession>A0A0K2LG72</accession>
<name>A0A0K2LG72_9LACO</name>
<dbReference type="GO" id="GO:0016887">
    <property type="term" value="F:ATP hydrolysis activity"/>
    <property type="evidence" value="ECO:0007669"/>
    <property type="project" value="InterPro"/>
</dbReference>
<dbReference type="InterPro" id="IPR027417">
    <property type="entry name" value="P-loop_NTPase"/>
</dbReference>
<gene>
    <name evidence="5" type="ORF">JP39_08430</name>
</gene>
<dbReference type="SUPFAM" id="SSF52540">
    <property type="entry name" value="P-loop containing nucleoside triphosphate hydrolases"/>
    <property type="match status" value="1"/>
</dbReference>
<dbReference type="SMART" id="SM00382">
    <property type="entry name" value="AAA"/>
    <property type="match status" value="1"/>
</dbReference>
<keyword evidence="2" id="KW-0547">Nucleotide-binding</keyword>
<dbReference type="Pfam" id="PF00005">
    <property type="entry name" value="ABC_tran"/>
    <property type="match status" value="1"/>
</dbReference>
<dbReference type="EMBL" id="CP012559">
    <property type="protein sequence ID" value="ALB30188.1"/>
    <property type="molecule type" value="Genomic_DNA"/>
</dbReference>
<dbReference type="PANTHER" id="PTHR42711">
    <property type="entry name" value="ABC TRANSPORTER ATP-BINDING PROTEIN"/>
    <property type="match status" value="1"/>
</dbReference>
<evidence type="ECO:0000256" key="3">
    <source>
        <dbReference type="ARBA" id="ARBA00022840"/>
    </source>
</evidence>
<dbReference type="GO" id="GO:0005524">
    <property type="term" value="F:ATP binding"/>
    <property type="evidence" value="ECO:0007669"/>
    <property type="project" value="UniProtKB-KW"/>
</dbReference>
<dbReference type="STRING" id="1074467.JP39_08430"/>
<evidence type="ECO:0000313" key="5">
    <source>
        <dbReference type="EMBL" id="ALB30188.1"/>
    </source>
</evidence>
<reference evidence="5 6" key="1">
    <citation type="submission" date="2015-08" db="EMBL/GenBank/DDBJ databases">
        <title>Genomic sequence of Lactobacillus heilongjiangensis DSM 28069, isolated from Chinese traditional pickle.</title>
        <authorList>
            <person name="Jiang X."/>
            <person name="Zheng B."/>
            <person name="Cheng H."/>
        </authorList>
    </citation>
    <scope>NUCLEOTIDE SEQUENCE [LARGE SCALE GENOMIC DNA]</scope>
    <source>
        <strain evidence="5 6">DSM 28069</strain>
    </source>
</reference>
<protein>
    <recommendedName>
        <fullName evidence="4">ABC transporter domain-containing protein</fullName>
    </recommendedName>
</protein>
<keyword evidence="6" id="KW-1185">Reference proteome</keyword>
<evidence type="ECO:0000313" key="6">
    <source>
        <dbReference type="Proteomes" id="UP000061546"/>
    </source>
</evidence>
<organism evidence="5 6">
    <name type="scientific">Companilactobacillus heilongjiangensis</name>
    <dbReference type="NCBI Taxonomy" id="1074467"/>
    <lineage>
        <taxon>Bacteria</taxon>
        <taxon>Bacillati</taxon>
        <taxon>Bacillota</taxon>
        <taxon>Bacilli</taxon>
        <taxon>Lactobacillales</taxon>
        <taxon>Lactobacillaceae</taxon>
        <taxon>Companilactobacillus</taxon>
    </lineage>
</organism>
<keyword evidence="3" id="KW-0067">ATP-binding</keyword>
<proteinExistence type="predicted"/>